<dbReference type="HOGENOM" id="CLU_029307_11_2_1"/>
<dbReference type="EnsemblPlants" id="PGSC0003DMT400095935">
    <property type="protein sequence ID" value="PGSC0003DMT400095935"/>
    <property type="gene ID" value="PGSC0003DMG400045506"/>
</dbReference>
<dbReference type="PaxDb" id="4113-PGSC0003DMT400095935"/>
<dbReference type="InParanoid" id="M1DXD0"/>
<organism evidence="1 2">
    <name type="scientific">Solanum tuberosum</name>
    <name type="common">Potato</name>
    <dbReference type="NCBI Taxonomy" id="4113"/>
    <lineage>
        <taxon>Eukaryota</taxon>
        <taxon>Viridiplantae</taxon>
        <taxon>Streptophyta</taxon>
        <taxon>Embryophyta</taxon>
        <taxon>Tracheophyta</taxon>
        <taxon>Spermatophyta</taxon>
        <taxon>Magnoliopsida</taxon>
        <taxon>eudicotyledons</taxon>
        <taxon>Gunneridae</taxon>
        <taxon>Pentapetalae</taxon>
        <taxon>asterids</taxon>
        <taxon>lamiids</taxon>
        <taxon>Solanales</taxon>
        <taxon>Solanaceae</taxon>
        <taxon>Solanoideae</taxon>
        <taxon>Solaneae</taxon>
        <taxon>Solanum</taxon>
    </lineage>
</organism>
<keyword evidence="2" id="KW-1185">Reference proteome</keyword>
<reference evidence="2" key="1">
    <citation type="journal article" date="2011" name="Nature">
        <title>Genome sequence and analysis of the tuber crop potato.</title>
        <authorList>
            <consortium name="The Potato Genome Sequencing Consortium"/>
        </authorList>
    </citation>
    <scope>NUCLEOTIDE SEQUENCE [LARGE SCALE GENOMIC DNA]</scope>
    <source>
        <strain evidence="2">cv. DM1-3 516 R44</strain>
    </source>
</reference>
<accession>M1DXD0</accession>
<dbReference type="Proteomes" id="UP000011115">
    <property type="component" value="Unassembled WGS sequence"/>
</dbReference>
<protein>
    <recommendedName>
        <fullName evidence="3">Polyprotein protein</fullName>
    </recommendedName>
</protein>
<name>M1DXD0_SOLTU</name>
<evidence type="ECO:0008006" key="3">
    <source>
        <dbReference type="Google" id="ProtNLM"/>
    </source>
</evidence>
<dbReference type="AlphaFoldDB" id="M1DXD0"/>
<dbReference type="Gramene" id="PGSC0003DMT400095935">
    <property type="protein sequence ID" value="PGSC0003DMT400095935"/>
    <property type="gene ID" value="PGSC0003DMG400045506"/>
</dbReference>
<sequence length="128" mass="14186">MILKIGHLAHSADVRVTRLEKLVPLMIEADILDAMTPFRASVDDLATRVTACESMQKESSDVMALKAEVADLKKDVNYLKSTGFTSLLEAAYDRDAPETSVIPPVTIGDVRRDEAQLKSQMLRPTRSR</sequence>
<evidence type="ECO:0000313" key="2">
    <source>
        <dbReference type="Proteomes" id="UP000011115"/>
    </source>
</evidence>
<proteinExistence type="predicted"/>
<reference evidence="1" key="2">
    <citation type="submission" date="2015-06" db="UniProtKB">
        <authorList>
            <consortium name="EnsemblPlants"/>
        </authorList>
    </citation>
    <scope>IDENTIFICATION</scope>
    <source>
        <strain evidence="1">DM1-3 516 R44</strain>
    </source>
</reference>
<evidence type="ECO:0000313" key="1">
    <source>
        <dbReference type="EnsemblPlants" id="PGSC0003DMT400095935"/>
    </source>
</evidence>